<protein>
    <submittedName>
        <fullName evidence="1">Cupin</fullName>
    </submittedName>
</protein>
<keyword evidence="2" id="KW-1185">Reference proteome</keyword>
<proteinExistence type="predicted"/>
<dbReference type="RefSeq" id="WP_349638149.1">
    <property type="nucleotide sequence ID" value="NZ_CP090958.1"/>
</dbReference>
<gene>
    <name evidence="1" type="ORF">LWF01_14885</name>
</gene>
<dbReference type="Gene3D" id="2.60.120.10">
    <property type="entry name" value="Jelly Rolls"/>
    <property type="match status" value="1"/>
</dbReference>
<name>A0ABY8QQU7_9MICO</name>
<dbReference type="PANTHER" id="PTHR37694">
    <property type="entry name" value="SLR8022 PROTEIN"/>
    <property type="match status" value="1"/>
</dbReference>
<dbReference type="EMBL" id="CP090958">
    <property type="protein sequence ID" value="WGW11362.1"/>
    <property type="molecule type" value="Genomic_DNA"/>
</dbReference>
<evidence type="ECO:0000313" key="2">
    <source>
        <dbReference type="Proteomes" id="UP001209083"/>
    </source>
</evidence>
<sequence length="107" mass="11664">MQNLDQLVVEHLELAARDHHGRSAHLLIHDRNLRQAIIAMTQGTTLAEHDTPPAASLQVLKGAVRLNYGSGYVDAEAGQLLRLPEQRHSVDALEDSAILLTAVTSID</sequence>
<reference evidence="1 2" key="1">
    <citation type="submission" date="2023-05" db="EMBL/GenBank/DDBJ databases">
        <title>Lithophilousrod everest ZFBP1038 complete genpme.</title>
        <authorList>
            <person name="Tian M."/>
        </authorList>
    </citation>
    <scope>NUCLEOTIDE SEQUENCE [LARGE SCALE GENOMIC DNA]</scope>
    <source>
        <strain evidence="1 2">ZFBP1038</strain>
    </source>
</reference>
<organism evidence="1 2">
    <name type="scientific">Saxibacter everestensis</name>
    <dbReference type="NCBI Taxonomy" id="2909229"/>
    <lineage>
        <taxon>Bacteria</taxon>
        <taxon>Bacillati</taxon>
        <taxon>Actinomycetota</taxon>
        <taxon>Actinomycetes</taxon>
        <taxon>Micrococcales</taxon>
        <taxon>Brevibacteriaceae</taxon>
        <taxon>Saxibacter</taxon>
    </lineage>
</organism>
<dbReference type="PANTHER" id="PTHR37694:SF1">
    <property type="entry name" value="SLR8022 PROTEIN"/>
    <property type="match status" value="1"/>
</dbReference>
<evidence type="ECO:0000313" key="1">
    <source>
        <dbReference type="EMBL" id="WGW11362.1"/>
    </source>
</evidence>
<dbReference type="Proteomes" id="UP001209083">
    <property type="component" value="Chromosome"/>
</dbReference>
<dbReference type="InterPro" id="IPR011051">
    <property type="entry name" value="RmlC_Cupin_sf"/>
</dbReference>
<dbReference type="InterPro" id="IPR014710">
    <property type="entry name" value="RmlC-like_jellyroll"/>
</dbReference>
<accession>A0ABY8QQU7</accession>
<dbReference type="SUPFAM" id="SSF51182">
    <property type="entry name" value="RmlC-like cupins"/>
    <property type="match status" value="1"/>
</dbReference>